<dbReference type="Pfam" id="PF13522">
    <property type="entry name" value="GATase_6"/>
    <property type="match status" value="1"/>
</dbReference>
<evidence type="ECO:0000313" key="13">
    <source>
        <dbReference type="EMBL" id="OGL78822.1"/>
    </source>
</evidence>
<dbReference type="GO" id="GO:0006002">
    <property type="term" value="P:fructose 6-phosphate metabolic process"/>
    <property type="evidence" value="ECO:0007669"/>
    <property type="project" value="TreeGrafter"/>
</dbReference>
<dbReference type="SUPFAM" id="SSF53697">
    <property type="entry name" value="SIS domain"/>
    <property type="match status" value="1"/>
</dbReference>
<feature type="domain" description="SIS" evidence="12">
    <location>
        <begin position="290"/>
        <end position="429"/>
    </location>
</feature>
<feature type="active site" description="Nucleophile; for GATase activity" evidence="10">
    <location>
        <position position="2"/>
    </location>
</feature>
<reference evidence="13 14" key="1">
    <citation type="journal article" date="2016" name="Nat. Commun.">
        <title>Thousands of microbial genomes shed light on interconnected biogeochemical processes in an aquifer system.</title>
        <authorList>
            <person name="Anantharaman K."/>
            <person name="Brown C.T."/>
            <person name="Hug L.A."/>
            <person name="Sharon I."/>
            <person name="Castelle C.J."/>
            <person name="Probst A.J."/>
            <person name="Thomas B.C."/>
            <person name="Singh A."/>
            <person name="Wilkins M.J."/>
            <person name="Karaoz U."/>
            <person name="Brodie E.L."/>
            <person name="Williams K.H."/>
            <person name="Hubbard S.S."/>
            <person name="Banfield J.F."/>
        </authorList>
    </citation>
    <scope>NUCLEOTIDE SEQUENCE [LARGE SCALE GENOMIC DNA]</scope>
</reference>
<proteinExistence type="inferred from homology"/>
<dbReference type="PANTHER" id="PTHR10937:SF0">
    <property type="entry name" value="GLUTAMINE--FRUCTOSE-6-PHOSPHATE TRANSAMINASE (ISOMERIZING)"/>
    <property type="match status" value="1"/>
</dbReference>
<accession>A0A1F7UKL3</accession>
<evidence type="ECO:0000259" key="11">
    <source>
        <dbReference type="PROSITE" id="PS51278"/>
    </source>
</evidence>
<dbReference type="InterPro" id="IPR035466">
    <property type="entry name" value="GlmS/AgaS_SIS"/>
</dbReference>
<dbReference type="GO" id="GO:0097367">
    <property type="term" value="F:carbohydrate derivative binding"/>
    <property type="evidence" value="ECO:0007669"/>
    <property type="project" value="InterPro"/>
</dbReference>
<protein>
    <recommendedName>
        <fullName evidence="4 10">Glutamine--fructose-6-phosphate aminotransferase [isomerizing]</fullName>
        <ecNumber evidence="3 10">2.6.1.16</ecNumber>
    </recommendedName>
    <alternativeName>
        <fullName evidence="10">D-fructose-6-phosphate amidotransferase</fullName>
    </alternativeName>
    <alternativeName>
        <fullName evidence="10">GFAT</fullName>
    </alternativeName>
    <alternativeName>
        <fullName evidence="10">Glucosamine-6-phosphate synthase</fullName>
    </alternativeName>
    <alternativeName>
        <fullName evidence="10">Hexosephosphate aminotransferase</fullName>
    </alternativeName>
    <alternativeName>
        <fullName evidence="10">L-glutamine--D-fructose-6-phosphate amidotransferase</fullName>
    </alternativeName>
</protein>
<evidence type="ECO:0000259" key="12">
    <source>
        <dbReference type="PROSITE" id="PS51464"/>
    </source>
</evidence>
<feature type="initiator methionine" description="Removed" evidence="10">
    <location>
        <position position="1"/>
    </location>
</feature>
<keyword evidence="7 10" id="KW-0808">Transferase</keyword>
<dbReference type="STRING" id="1802397.A3J43_02220"/>
<evidence type="ECO:0000256" key="10">
    <source>
        <dbReference type="HAMAP-Rule" id="MF_00164"/>
    </source>
</evidence>
<dbReference type="FunFam" id="3.40.50.10490:FF:000002">
    <property type="entry name" value="Glutamine--fructose-6-phosphate aminotransferase [isomerizing]"/>
    <property type="match status" value="1"/>
</dbReference>
<evidence type="ECO:0000313" key="14">
    <source>
        <dbReference type="Proteomes" id="UP000176604"/>
    </source>
</evidence>
<dbReference type="CDD" id="cd05008">
    <property type="entry name" value="SIS_GlmS_GlmD_1"/>
    <property type="match status" value="1"/>
</dbReference>
<comment type="subunit">
    <text evidence="10">Homodimer.</text>
</comment>
<dbReference type="EC" id="2.6.1.16" evidence="3 10"/>
<keyword evidence="8" id="KW-0677">Repeat</keyword>
<dbReference type="InterPro" id="IPR017932">
    <property type="entry name" value="GATase_2_dom"/>
</dbReference>
<dbReference type="InterPro" id="IPR001347">
    <property type="entry name" value="SIS_dom"/>
</dbReference>
<dbReference type="InterPro" id="IPR005855">
    <property type="entry name" value="GFAT"/>
</dbReference>
<dbReference type="InterPro" id="IPR035490">
    <property type="entry name" value="GlmS/FrlB_SIS"/>
</dbReference>
<dbReference type="GO" id="GO:0046349">
    <property type="term" value="P:amino sugar biosynthetic process"/>
    <property type="evidence" value="ECO:0007669"/>
    <property type="project" value="UniProtKB-ARBA"/>
</dbReference>
<dbReference type="SUPFAM" id="SSF56235">
    <property type="entry name" value="N-terminal nucleophile aminohydrolases (Ntn hydrolases)"/>
    <property type="match status" value="1"/>
</dbReference>
<dbReference type="GO" id="GO:0005975">
    <property type="term" value="P:carbohydrate metabolic process"/>
    <property type="evidence" value="ECO:0007669"/>
    <property type="project" value="UniProtKB-UniRule"/>
</dbReference>
<comment type="caution">
    <text evidence="13">The sequence shown here is derived from an EMBL/GenBank/DDBJ whole genome shotgun (WGS) entry which is preliminary data.</text>
</comment>
<keyword evidence="5 10" id="KW-0963">Cytoplasm</keyword>
<dbReference type="InterPro" id="IPR046348">
    <property type="entry name" value="SIS_dom_sf"/>
</dbReference>
<dbReference type="GO" id="GO:0006487">
    <property type="term" value="P:protein N-linked glycosylation"/>
    <property type="evidence" value="ECO:0007669"/>
    <property type="project" value="TreeGrafter"/>
</dbReference>
<dbReference type="HAMAP" id="MF_00164">
    <property type="entry name" value="GlmS"/>
    <property type="match status" value="1"/>
</dbReference>
<dbReference type="EMBL" id="MGEF01000024">
    <property type="protein sequence ID" value="OGL78822.1"/>
    <property type="molecule type" value="Genomic_DNA"/>
</dbReference>
<dbReference type="NCBIfam" id="TIGR01135">
    <property type="entry name" value="glmS"/>
    <property type="match status" value="1"/>
</dbReference>
<gene>
    <name evidence="10" type="primary">glmS</name>
    <name evidence="13" type="ORF">A3J43_02220</name>
</gene>
<name>A0A1F7UKL3_9BACT</name>
<dbReference type="NCBIfam" id="NF001484">
    <property type="entry name" value="PRK00331.1"/>
    <property type="match status" value="1"/>
</dbReference>
<evidence type="ECO:0000256" key="1">
    <source>
        <dbReference type="ARBA" id="ARBA00001031"/>
    </source>
</evidence>
<evidence type="ECO:0000256" key="7">
    <source>
        <dbReference type="ARBA" id="ARBA00022679"/>
    </source>
</evidence>
<evidence type="ECO:0000256" key="8">
    <source>
        <dbReference type="ARBA" id="ARBA00022737"/>
    </source>
</evidence>
<feature type="active site" description="For Fru-6P isomerization activity" evidence="10">
    <location>
        <position position="607"/>
    </location>
</feature>
<dbReference type="Gene3D" id="3.60.20.10">
    <property type="entry name" value="Glutamine Phosphoribosylpyrophosphate, subunit 1, domain 1"/>
    <property type="match status" value="1"/>
</dbReference>
<sequence length="612" mass="66376">MCGIIGYLGKKEALPIIMEGLKRMEYRGYDSAGVSILENGGMFAEKRAGKLSMLEEALDGRTAHPGTVGIGHIRWATHGAPSDVNAHPHYDCAREIHVAHNGIIENYQSLRDELKAQGHTFVSDTDTEVFAHLIERVYADGVPLEVAVQKALRQVVGAYGLAVVAKREPEKIVAARLGSPLVLGVVPDGSFLVASDVAAMIAQTRDVVYVQDRELVILTPKGYAIRTLDAEQVERGTERVEWDMQQVEKGGHAHFMLKEILEQPAAVRASTRGRIIMDEGLVKLGGLQGIDERVRAIDRIVVAACGSARHAGMVGEYLIEEYADIPVEVELASEFRYRSFPASKRTAVLAISQSGETADTLAALKEAKRRGMLALGIVNTVGSSIARETDAGMYNHVGPEIAVATTKAFTSQVVLLTLLAVFLGRQRRLSHSTSAELLSGLLALPDQLHTIVDRADEIIALGKQYSTASRMLFMGRKYQYPIALEGALKLKEISYVQAEGFAAGEMKHGPIALVDEETPTVVIAPKDSVYEKTLSNIEEVKARGGRVIAVATEGDTQIKRIADDVLYVPAAPEPLMPALTIMPLQLFAYGFAVARGVDVDRPRNLAKSVTVE</sequence>
<dbReference type="FunFam" id="3.40.50.10490:FF:000001">
    <property type="entry name" value="Glutamine--fructose-6-phosphate aminotransferase [isomerizing]"/>
    <property type="match status" value="1"/>
</dbReference>
<comment type="catalytic activity">
    <reaction evidence="1 10">
        <text>D-fructose 6-phosphate + L-glutamine = D-glucosamine 6-phosphate + L-glutamate</text>
        <dbReference type="Rhea" id="RHEA:13237"/>
        <dbReference type="ChEBI" id="CHEBI:29985"/>
        <dbReference type="ChEBI" id="CHEBI:58359"/>
        <dbReference type="ChEBI" id="CHEBI:58725"/>
        <dbReference type="ChEBI" id="CHEBI:61527"/>
        <dbReference type="EC" id="2.6.1.16"/>
    </reaction>
</comment>
<evidence type="ECO:0000256" key="4">
    <source>
        <dbReference type="ARBA" id="ARBA00016090"/>
    </source>
</evidence>
<keyword evidence="6 10" id="KW-0032">Aminotransferase</keyword>
<evidence type="ECO:0000256" key="3">
    <source>
        <dbReference type="ARBA" id="ARBA00012916"/>
    </source>
</evidence>
<organism evidence="13 14">
    <name type="scientific">Candidatus Uhrbacteria bacterium RIFCSPHIGHO2_12_FULL_54_23</name>
    <dbReference type="NCBI Taxonomy" id="1802397"/>
    <lineage>
        <taxon>Bacteria</taxon>
        <taxon>Candidatus Uhriibacteriota</taxon>
    </lineage>
</organism>
<comment type="subcellular location">
    <subcellularLocation>
        <location evidence="2 10">Cytoplasm</location>
    </subcellularLocation>
</comment>
<dbReference type="Gene3D" id="3.40.50.10490">
    <property type="entry name" value="Glucose-6-phosphate isomerase like protein, domain 1"/>
    <property type="match status" value="2"/>
</dbReference>
<dbReference type="GO" id="GO:0005829">
    <property type="term" value="C:cytosol"/>
    <property type="evidence" value="ECO:0007669"/>
    <property type="project" value="TreeGrafter"/>
</dbReference>
<evidence type="ECO:0000256" key="2">
    <source>
        <dbReference type="ARBA" id="ARBA00004496"/>
    </source>
</evidence>
<dbReference type="CDD" id="cd00714">
    <property type="entry name" value="GFAT"/>
    <property type="match status" value="1"/>
</dbReference>
<dbReference type="AlphaFoldDB" id="A0A1F7UKL3"/>
<evidence type="ECO:0000256" key="5">
    <source>
        <dbReference type="ARBA" id="ARBA00022490"/>
    </source>
</evidence>
<feature type="domain" description="Glutamine amidotransferase type-2" evidence="11">
    <location>
        <begin position="2"/>
        <end position="221"/>
    </location>
</feature>
<evidence type="ECO:0000256" key="6">
    <source>
        <dbReference type="ARBA" id="ARBA00022576"/>
    </source>
</evidence>
<evidence type="ECO:0000256" key="9">
    <source>
        <dbReference type="ARBA" id="ARBA00022962"/>
    </source>
</evidence>
<dbReference type="GO" id="GO:0004360">
    <property type="term" value="F:glutamine-fructose-6-phosphate transaminase (isomerizing) activity"/>
    <property type="evidence" value="ECO:0007669"/>
    <property type="project" value="UniProtKB-UniRule"/>
</dbReference>
<keyword evidence="9" id="KW-0315">Glutamine amidotransferase</keyword>
<dbReference type="PANTHER" id="PTHR10937">
    <property type="entry name" value="GLUCOSAMINE--FRUCTOSE-6-PHOSPHATE AMINOTRANSFERASE, ISOMERIZING"/>
    <property type="match status" value="1"/>
</dbReference>
<dbReference type="InterPro" id="IPR047084">
    <property type="entry name" value="GFAT_N"/>
</dbReference>
<dbReference type="Proteomes" id="UP000176604">
    <property type="component" value="Unassembled WGS sequence"/>
</dbReference>
<dbReference type="CDD" id="cd05009">
    <property type="entry name" value="SIS_GlmS_GlmD_2"/>
    <property type="match status" value="1"/>
</dbReference>
<dbReference type="Pfam" id="PF01380">
    <property type="entry name" value="SIS"/>
    <property type="match status" value="2"/>
</dbReference>
<dbReference type="PROSITE" id="PS51464">
    <property type="entry name" value="SIS"/>
    <property type="match status" value="2"/>
</dbReference>
<feature type="domain" description="SIS" evidence="12">
    <location>
        <begin position="461"/>
        <end position="602"/>
    </location>
</feature>
<dbReference type="GO" id="GO:0006047">
    <property type="term" value="P:UDP-N-acetylglucosamine metabolic process"/>
    <property type="evidence" value="ECO:0007669"/>
    <property type="project" value="TreeGrafter"/>
</dbReference>
<dbReference type="FunFam" id="3.60.20.10:FF:000006">
    <property type="entry name" value="Glutamine--fructose-6-phosphate aminotransferase [isomerizing]"/>
    <property type="match status" value="1"/>
</dbReference>
<comment type="function">
    <text evidence="10">Catalyzes the first step in hexosamine metabolism, converting fructose-6P into glucosamine-6P using glutamine as a nitrogen source.</text>
</comment>
<dbReference type="PROSITE" id="PS51278">
    <property type="entry name" value="GATASE_TYPE_2"/>
    <property type="match status" value="1"/>
</dbReference>
<dbReference type="InterPro" id="IPR029055">
    <property type="entry name" value="Ntn_hydrolases_N"/>
</dbReference>